<keyword evidence="2" id="KW-1185">Reference proteome</keyword>
<proteinExistence type="predicted"/>
<dbReference type="EMBL" id="WBSL01000001">
    <property type="protein sequence ID" value="MPY65590.1"/>
    <property type="molecule type" value="Genomic_DNA"/>
</dbReference>
<dbReference type="Proteomes" id="UP000484842">
    <property type="component" value="Unassembled WGS sequence"/>
</dbReference>
<dbReference type="PROSITE" id="PS51257">
    <property type="entry name" value="PROKAR_LIPOPROTEIN"/>
    <property type="match status" value="1"/>
</dbReference>
<reference evidence="1 2" key="1">
    <citation type="submission" date="2019-10" db="EMBL/GenBank/DDBJ databases">
        <title>Deinococcus sp. isolated from soil.</title>
        <authorList>
            <person name="Li Y."/>
            <person name="Wang J."/>
        </authorList>
    </citation>
    <scope>NUCLEOTIDE SEQUENCE [LARGE SCALE GENOMIC DNA]</scope>
    <source>
        <strain evidence="1 2">SDU3-2</strain>
    </source>
</reference>
<accession>A0A7X1TQE2</accession>
<comment type="caution">
    <text evidence="1">The sequence shown here is derived from an EMBL/GenBank/DDBJ whole genome shotgun (WGS) entry which is preliminary data.</text>
</comment>
<gene>
    <name evidence="1" type="ORF">F8S09_02625</name>
</gene>
<protein>
    <recommendedName>
        <fullName evidence="3">Ig-like domain-containing protein</fullName>
    </recommendedName>
</protein>
<sequence length="124" mass="13826">MSPRLLLSVLLLAPALAGCRYNFVPLIPPQVEVELPARVTDASLRRAGQELELRARVEGRFEPGYLEVVWFDGPRELGRDSVYLDAAQREARFTLAAPAQGAYRAALSFSGTVLRQLELYEVRP</sequence>
<organism evidence="1 2">
    <name type="scientific">Deinococcus terrestris</name>
    <dbReference type="NCBI Taxonomy" id="2651870"/>
    <lineage>
        <taxon>Bacteria</taxon>
        <taxon>Thermotogati</taxon>
        <taxon>Deinococcota</taxon>
        <taxon>Deinococci</taxon>
        <taxon>Deinococcales</taxon>
        <taxon>Deinococcaceae</taxon>
        <taxon>Deinococcus</taxon>
    </lineage>
</organism>
<dbReference type="AlphaFoldDB" id="A0A7X1TQE2"/>
<evidence type="ECO:0000313" key="2">
    <source>
        <dbReference type="Proteomes" id="UP000484842"/>
    </source>
</evidence>
<evidence type="ECO:0000313" key="1">
    <source>
        <dbReference type="EMBL" id="MPY65590.1"/>
    </source>
</evidence>
<name>A0A7X1TQE2_9DEIO</name>
<dbReference type="RefSeq" id="WP_152868677.1">
    <property type="nucleotide sequence ID" value="NZ_WBSL01000001.1"/>
</dbReference>
<evidence type="ECO:0008006" key="3">
    <source>
        <dbReference type="Google" id="ProtNLM"/>
    </source>
</evidence>